<organism evidence="2 3">
    <name type="scientific">Novipirellula aureliae</name>
    <dbReference type="NCBI Taxonomy" id="2527966"/>
    <lineage>
        <taxon>Bacteria</taxon>
        <taxon>Pseudomonadati</taxon>
        <taxon>Planctomycetota</taxon>
        <taxon>Planctomycetia</taxon>
        <taxon>Pirellulales</taxon>
        <taxon>Pirellulaceae</taxon>
        <taxon>Novipirellula</taxon>
    </lineage>
</organism>
<feature type="transmembrane region" description="Helical" evidence="1">
    <location>
        <begin position="62"/>
        <end position="84"/>
    </location>
</feature>
<keyword evidence="1" id="KW-0472">Membrane</keyword>
<dbReference type="Proteomes" id="UP000315471">
    <property type="component" value="Unassembled WGS sequence"/>
</dbReference>
<accession>A0A5C6DLN4</accession>
<gene>
    <name evidence="2" type="ORF">Q31b_52710</name>
</gene>
<keyword evidence="3" id="KW-1185">Reference proteome</keyword>
<feature type="transmembrane region" description="Helical" evidence="1">
    <location>
        <begin position="96"/>
        <end position="114"/>
    </location>
</feature>
<name>A0A5C6DLN4_9BACT</name>
<evidence type="ECO:0000313" key="3">
    <source>
        <dbReference type="Proteomes" id="UP000315471"/>
    </source>
</evidence>
<keyword evidence="1" id="KW-0812">Transmembrane</keyword>
<feature type="transmembrane region" description="Helical" evidence="1">
    <location>
        <begin position="120"/>
        <end position="141"/>
    </location>
</feature>
<evidence type="ECO:0000313" key="2">
    <source>
        <dbReference type="EMBL" id="TWU35836.1"/>
    </source>
</evidence>
<sequence length="157" mass="16700">MATFPGLIEAYEGRTMTCTGGRLATFIEMESQLSVPRDVGRSPTKTLTGSPVSRFFMETTRWIATFIALAIAAVSTGANFFLACRKLILFTSSGPSYIPVVGFTAALLGLLLVPKTQATLSAIAVTAGCVFLCFDISPHCADVINSVRARLTGRKPS</sequence>
<dbReference type="AlphaFoldDB" id="A0A5C6DLN4"/>
<comment type="caution">
    <text evidence="2">The sequence shown here is derived from an EMBL/GenBank/DDBJ whole genome shotgun (WGS) entry which is preliminary data.</text>
</comment>
<dbReference type="EMBL" id="SJPY01000009">
    <property type="protein sequence ID" value="TWU35836.1"/>
    <property type="molecule type" value="Genomic_DNA"/>
</dbReference>
<protein>
    <submittedName>
        <fullName evidence="2">Uncharacterized protein</fullName>
    </submittedName>
</protein>
<proteinExistence type="predicted"/>
<reference evidence="2 3" key="1">
    <citation type="submission" date="2019-02" db="EMBL/GenBank/DDBJ databases">
        <title>Deep-cultivation of Planctomycetes and their phenomic and genomic characterization uncovers novel biology.</title>
        <authorList>
            <person name="Wiegand S."/>
            <person name="Jogler M."/>
            <person name="Boedeker C."/>
            <person name="Pinto D."/>
            <person name="Vollmers J."/>
            <person name="Rivas-Marin E."/>
            <person name="Kohn T."/>
            <person name="Peeters S.H."/>
            <person name="Heuer A."/>
            <person name="Rast P."/>
            <person name="Oberbeckmann S."/>
            <person name="Bunk B."/>
            <person name="Jeske O."/>
            <person name="Meyerdierks A."/>
            <person name="Storesund J.E."/>
            <person name="Kallscheuer N."/>
            <person name="Luecker S."/>
            <person name="Lage O.M."/>
            <person name="Pohl T."/>
            <person name="Merkel B.J."/>
            <person name="Hornburger P."/>
            <person name="Mueller R.-W."/>
            <person name="Bruemmer F."/>
            <person name="Labrenz M."/>
            <person name="Spormann A.M."/>
            <person name="Op Den Camp H."/>
            <person name="Overmann J."/>
            <person name="Amann R."/>
            <person name="Jetten M.S.M."/>
            <person name="Mascher T."/>
            <person name="Medema M.H."/>
            <person name="Devos D.P."/>
            <person name="Kaster A.-K."/>
            <person name="Ovreas L."/>
            <person name="Rohde M."/>
            <person name="Galperin M.Y."/>
            <person name="Jogler C."/>
        </authorList>
    </citation>
    <scope>NUCLEOTIDE SEQUENCE [LARGE SCALE GENOMIC DNA]</scope>
    <source>
        <strain evidence="2 3">Q31b</strain>
    </source>
</reference>
<keyword evidence="1" id="KW-1133">Transmembrane helix</keyword>
<evidence type="ECO:0000256" key="1">
    <source>
        <dbReference type="SAM" id="Phobius"/>
    </source>
</evidence>